<reference evidence="1 2" key="1">
    <citation type="journal article" date="2017" name="Int. J. Syst. Evol. Microbiol.">
        <title>Bacillus notoginsengisoli sp. nov., a novel bacterium isolated from the rhizosphere of Panax notoginseng.</title>
        <authorList>
            <person name="Zhang M.Y."/>
            <person name="Cheng J."/>
            <person name="Cai Y."/>
            <person name="Zhang T.Y."/>
            <person name="Wu Y.Y."/>
            <person name="Manikprabhu D."/>
            <person name="Li W.J."/>
            <person name="Zhang Y.X."/>
        </authorList>
    </citation>
    <scope>NUCLEOTIDE SEQUENCE [LARGE SCALE GENOMIC DNA]</scope>
    <source>
        <strain evidence="1 2">JCM 30743</strain>
    </source>
</reference>
<name>A0A417YSX1_9BACI</name>
<organism evidence="1 2">
    <name type="scientific">Neobacillus notoginsengisoli</name>
    <dbReference type="NCBI Taxonomy" id="1578198"/>
    <lineage>
        <taxon>Bacteria</taxon>
        <taxon>Bacillati</taxon>
        <taxon>Bacillota</taxon>
        <taxon>Bacilli</taxon>
        <taxon>Bacillales</taxon>
        <taxon>Bacillaceae</taxon>
        <taxon>Neobacillus</taxon>
    </lineage>
</organism>
<keyword evidence="2" id="KW-1185">Reference proteome</keyword>
<evidence type="ECO:0000313" key="2">
    <source>
        <dbReference type="Proteomes" id="UP000284416"/>
    </source>
</evidence>
<dbReference type="OrthoDB" id="2643720at2"/>
<dbReference type="EMBL" id="QWEG01000008">
    <property type="protein sequence ID" value="RHW39079.1"/>
    <property type="molecule type" value="Genomic_DNA"/>
</dbReference>
<evidence type="ECO:0000313" key="1">
    <source>
        <dbReference type="EMBL" id="RHW39079.1"/>
    </source>
</evidence>
<dbReference type="AlphaFoldDB" id="A0A417YSX1"/>
<comment type="caution">
    <text evidence="1">The sequence shown here is derived from an EMBL/GenBank/DDBJ whole genome shotgun (WGS) entry which is preliminary data.</text>
</comment>
<protein>
    <submittedName>
        <fullName evidence="1">Uncharacterized protein</fullName>
    </submittedName>
</protein>
<gene>
    <name evidence="1" type="ORF">D1B31_14065</name>
</gene>
<proteinExistence type="predicted"/>
<dbReference type="RefSeq" id="WP_118921411.1">
    <property type="nucleotide sequence ID" value="NZ_QWEG01000008.1"/>
</dbReference>
<dbReference type="Proteomes" id="UP000284416">
    <property type="component" value="Unassembled WGS sequence"/>
</dbReference>
<sequence>MLLQTEIERVNQITKEMEVTLPSAFHTFQAEDLLSIYKSLANVQTVVGASNDKISPFIYREKTEDLSREQLENAVASLLTQVILAGAKTDFAIDEARWYRTSDFADAMGVTLATVSNWIKDGRLIGVEKKGKGKHAQIPETATYFSVTREKFKVQEIMENFYKTINNYNELPAADENEEYERINAHFIKKYKGTFEETLGIKEQLDRQEARDRAEWEFVLKEMGKLDG</sequence>
<accession>A0A417YSX1</accession>